<evidence type="ECO:0000259" key="2">
    <source>
        <dbReference type="Pfam" id="PF20683"/>
    </source>
</evidence>
<feature type="domain" description="DUF4954" evidence="1">
    <location>
        <begin position="2"/>
        <end position="429"/>
    </location>
</feature>
<reference evidence="3" key="2">
    <citation type="journal article" date="2021" name="PeerJ">
        <title>Extensive microbial diversity within the chicken gut microbiome revealed by metagenomics and culture.</title>
        <authorList>
            <person name="Gilroy R."/>
            <person name="Ravi A."/>
            <person name="Getino M."/>
            <person name="Pursley I."/>
            <person name="Horton D.L."/>
            <person name="Alikhan N.F."/>
            <person name="Baker D."/>
            <person name="Gharbi K."/>
            <person name="Hall N."/>
            <person name="Watson M."/>
            <person name="Adriaenssens E.M."/>
            <person name="Foster-Nyarko E."/>
            <person name="Jarju S."/>
            <person name="Secka A."/>
            <person name="Antonio M."/>
            <person name="Oren A."/>
            <person name="Chaudhuri R.R."/>
            <person name="La Ragione R."/>
            <person name="Hildebrand F."/>
            <person name="Pallen M.J."/>
        </authorList>
    </citation>
    <scope>NUCLEOTIDE SEQUENCE</scope>
    <source>
        <strain evidence="3">D3-1215</strain>
    </source>
</reference>
<sequence>MRKPTTEEIRIMEAAGCRAEDWNKVDVSEDFDVSHVRDVSFAGENELYNCSGKGGIYNAIIRNCSIGEDTLIRNIGREIANYHIGKSCKIENCAAIHTSGESTFGNGCMVKVHNEAGGREVPMFNGLTAQIAYIMCFYRHYGNVFARIKESIDTYCEFIRSKGGRIGSNVSITDCGEISDVIINDSCVIEGAVLLKNGTVGFDDEYGKLHVDAAPATIGRGVQAGNFIILGGSKVSGGAMIENCFIGEAVEIGKQFSAENCLVFSNSQLFHGEACSVFAGPFTVSHHKSTLLIGGTFSFYNAGSGTNQSNHLYKSGPRHSGILERGSKTASGSYLMWPARTGAFTVVLGKHCTHFDTTCLPFSYIVEKNGCSFIKPAINLTSYGTWRDINKWQQRDNRSLKRDLTDFDINNPYILQRLQHAIEFLDNLRNNSFDKDSNILLIENDADCKPYKHLYIYKKDLDNAINLYDMAVLAILGHAVENLKSLPDDETDEMPETENSCHTWIDMAGLYTTVDEVQRILNEICGQPMFYQDPLKILKASLDNWHTNRRAAAWRETIGQASTSHRSNGMQPEELATICKEAQKTLTRLIDEDKDKEDHDLLKIGFGMDGVCGKDDDYRMTLGEISGN</sequence>
<dbReference type="AlphaFoldDB" id="A0A9D9HAP3"/>
<feature type="domain" description="DUF6819" evidence="2">
    <location>
        <begin position="495"/>
        <end position="612"/>
    </location>
</feature>
<evidence type="ECO:0000313" key="4">
    <source>
        <dbReference type="Proteomes" id="UP000823637"/>
    </source>
</evidence>
<dbReference type="SUPFAM" id="SSF51161">
    <property type="entry name" value="Trimeric LpxA-like enzymes"/>
    <property type="match status" value="1"/>
</dbReference>
<accession>A0A9D9HAP3</accession>
<dbReference type="EMBL" id="JADIMR010000094">
    <property type="protein sequence ID" value="MBO8447360.1"/>
    <property type="molecule type" value="Genomic_DNA"/>
</dbReference>
<dbReference type="InterPro" id="IPR049208">
    <property type="entry name" value="DUF6819"/>
</dbReference>
<comment type="caution">
    <text evidence="3">The sequence shown here is derived from an EMBL/GenBank/DDBJ whole genome shotgun (WGS) entry which is preliminary data.</text>
</comment>
<dbReference type="Pfam" id="PF16314">
    <property type="entry name" value="DUF4954"/>
    <property type="match status" value="1"/>
</dbReference>
<organism evidence="3 4">
    <name type="scientific">Candidatus Enterocola intestinipullorum</name>
    <dbReference type="NCBI Taxonomy" id="2840783"/>
    <lineage>
        <taxon>Bacteria</taxon>
        <taxon>Pseudomonadati</taxon>
        <taxon>Bacteroidota</taxon>
        <taxon>Bacteroidia</taxon>
        <taxon>Bacteroidales</taxon>
        <taxon>Candidatus Enterocola</taxon>
    </lineage>
</organism>
<dbReference type="Proteomes" id="UP000823637">
    <property type="component" value="Unassembled WGS sequence"/>
</dbReference>
<dbReference type="InterPro" id="IPR011004">
    <property type="entry name" value="Trimer_LpxA-like_sf"/>
</dbReference>
<name>A0A9D9HAP3_9BACT</name>
<evidence type="ECO:0000313" key="3">
    <source>
        <dbReference type="EMBL" id="MBO8447360.1"/>
    </source>
</evidence>
<reference evidence="3" key="1">
    <citation type="submission" date="2020-10" db="EMBL/GenBank/DDBJ databases">
        <authorList>
            <person name="Gilroy R."/>
        </authorList>
    </citation>
    <scope>NUCLEOTIDE SEQUENCE</scope>
    <source>
        <strain evidence="3">D3-1215</strain>
    </source>
</reference>
<protein>
    <submittedName>
        <fullName evidence="3">DUF4954 family protein</fullName>
    </submittedName>
</protein>
<dbReference type="InterPro" id="IPR032533">
    <property type="entry name" value="DUF4954"/>
</dbReference>
<proteinExistence type="predicted"/>
<dbReference type="Pfam" id="PF20683">
    <property type="entry name" value="DUF6819"/>
    <property type="match status" value="1"/>
</dbReference>
<gene>
    <name evidence="3" type="ORF">IAC32_06415</name>
</gene>
<dbReference type="Gene3D" id="2.160.10.10">
    <property type="entry name" value="Hexapeptide repeat proteins"/>
    <property type="match status" value="1"/>
</dbReference>
<evidence type="ECO:0000259" key="1">
    <source>
        <dbReference type="Pfam" id="PF16314"/>
    </source>
</evidence>